<feature type="domain" description="J" evidence="2">
    <location>
        <begin position="17"/>
        <end position="84"/>
    </location>
</feature>
<dbReference type="PROSITE" id="PS00636">
    <property type="entry name" value="DNAJ_1"/>
    <property type="match status" value="1"/>
</dbReference>
<sequence>MSDSEDVTLDALPDDINPYEVLAVATTATDAEIRTAYRKLALKTHPDKVAPKDKATAHTEFQKVAFAYAILSDEARRQRYDKTGRTDEGDVLEDDFDWKSFYNELYADVVSGDTLNEFKRTYQGSDEERADLLTIFEEVEGDMDALFERVMLSDPIADEDRFRKIINAAIKAGEVQAHDAYVHEPKKARQERRKNAEKESKEAEEYAKELGVYDKLFGKSKQPDVQDEEEEDDEPAASTSRGKKKAVAAKKKSKKTSNPEDDPNHPLAALIRSRQTERHGRMFSFFDNLEAKYGASAAPATKKGKKRTSVEPEPSEEEFLAAQQRLNGDRNKRAKKSK</sequence>
<organism evidence="3 4">
    <name type="scientific">Orbilia brochopaga</name>
    <dbReference type="NCBI Taxonomy" id="3140254"/>
    <lineage>
        <taxon>Eukaryota</taxon>
        <taxon>Fungi</taxon>
        <taxon>Dikarya</taxon>
        <taxon>Ascomycota</taxon>
        <taxon>Pezizomycotina</taxon>
        <taxon>Orbiliomycetes</taxon>
        <taxon>Orbiliales</taxon>
        <taxon>Orbiliaceae</taxon>
        <taxon>Orbilia</taxon>
    </lineage>
</organism>
<dbReference type="AlphaFoldDB" id="A0AAV9UNH9"/>
<dbReference type="GO" id="GO:0005737">
    <property type="term" value="C:cytoplasm"/>
    <property type="evidence" value="ECO:0007669"/>
    <property type="project" value="TreeGrafter"/>
</dbReference>
<name>A0AAV9UNH9_9PEZI</name>
<dbReference type="Pfam" id="PF23302">
    <property type="entry name" value="HTH_DNAJC9"/>
    <property type="match status" value="1"/>
</dbReference>
<dbReference type="GO" id="GO:0005634">
    <property type="term" value="C:nucleus"/>
    <property type="evidence" value="ECO:0007669"/>
    <property type="project" value="TreeGrafter"/>
</dbReference>
<feature type="region of interest" description="Disordered" evidence="1">
    <location>
        <begin position="181"/>
        <end position="205"/>
    </location>
</feature>
<dbReference type="CDD" id="cd06257">
    <property type="entry name" value="DnaJ"/>
    <property type="match status" value="1"/>
</dbReference>
<dbReference type="InterPro" id="IPR036869">
    <property type="entry name" value="J_dom_sf"/>
</dbReference>
<dbReference type="EMBL" id="JAVHNQ010000006">
    <property type="protein sequence ID" value="KAK6344130.1"/>
    <property type="molecule type" value="Genomic_DNA"/>
</dbReference>
<dbReference type="Gene3D" id="1.10.287.110">
    <property type="entry name" value="DnaJ domain"/>
    <property type="match status" value="1"/>
</dbReference>
<feature type="region of interest" description="Disordered" evidence="1">
    <location>
        <begin position="293"/>
        <end position="338"/>
    </location>
</feature>
<feature type="compositionally biased region" description="Acidic residues" evidence="1">
    <location>
        <begin position="225"/>
        <end position="235"/>
    </location>
</feature>
<dbReference type="SUPFAM" id="SSF46565">
    <property type="entry name" value="Chaperone J-domain"/>
    <property type="match status" value="1"/>
</dbReference>
<dbReference type="FunFam" id="1.10.287.110:FF:000110">
    <property type="entry name" value="DnaJ domain protein (AFU_orthologue AFUA_2G13210)"/>
    <property type="match status" value="1"/>
</dbReference>
<dbReference type="PANTHER" id="PTHR44144:SF1">
    <property type="entry name" value="DNAJ HOMOLOG SUBFAMILY C MEMBER 9"/>
    <property type="match status" value="1"/>
</dbReference>
<dbReference type="InterPro" id="IPR018253">
    <property type="entry name" value="DnaJ_domain_CS"/>
</dbReference>
<evidence type="ECO:0000313" key="3">
    <source>
        <dbReference type="EMBL" id="KAK6344130.1"/>
    </source>
</evidence>
<dbReference type="SMART" id="SM00271">
    <property type="entry name" value="DnaJ"/>
    <property type="match status" value="1"/>
</dbReference>
<evidence type="ECO:0000313" key="4">
    <source>
        <dbReference type="Proteomes" id="UP001375240"/>
    </source>
</evidence>
<dbReference type="InterPro" id="IPR056453">
    <property type="entry name" value="HTH_DNAJC9"/>
</dbReference>
<dbReference type="GO" id="GO:0031072">
    <property type="term" value="F:heat shock protein binding"/>
    <property type="evidence" value="ECO:0007669"/>
    <property type="project" value="TreeGrafter"/>
</dbReference>
<gene>
    <name evidence="3" type="ORF">TWF696_007774</name>
</gene>
<dbReference type="InterPro" id="IPR001623">
    <property type="entry name" value="DnaJ_domain"/>
</dbReference>
<feature type="compositionally biased region" description="Basic residues" evidence="1">
    <location>
        <begin position="241"/>
        <end position="255"/>
    </location>
</feature>
<dbReference type="Proteomes" id="UP001375240">
    <property type="component" value="Unassembled WGS sequence"/>
</dbReference>
<evidence type="ECO:0000259" key="2">
    <source>
        <dbReference type="PROSITE" id="PS50076"/>
    </source>
</evidence>
<feature type="region of interest" description="Disordered" evidence="1">
    <location>
        <begin position="217"/>
        <end position="275"/>
    </location>
</feature>
<evidence type="ECO:0000256" key="1">
    <source>
        <dbReference type="SAM" id="MobiDB-lite"/>
    </source>
</evidence>
<protein>
    <recommendedName>
        <fullName evidence="2">J domain-containing protein</fullName>
    </recommendedName>
</protein>
<accession>A0AAV9UNH9</accession>
<proteinExistence type="predicted"/>
<dbReference type="Pfam" id="PF00226">
    <property type="entry name" value="DnaJ"/>
    <property type="match status" value="1"/>
</dbReference>
<dbReference type="PROSITE" id="PS50076">
    <property type="entry name" value="DNAJ_2"/>
    <property type="match status" value="1"/>
</dbReference>
<comment type="caution">
    <text evidence="3">The sequence shown here is derived from an EMBL/GenBank/DDBJ whole genome shotgun (WGS) entry which is preliminary data.</text>
</comment>
<reference evidence="3 4" key="1">
    <citation type="submission" date="2019-10" db="EMBL/GenBank/DDBJ databases">
        <authorList>
            <person name="Palmer J.M."/>
        </authorList>
    </citation>
    <scope>NUCLEOTIDE SEQUENCE [LARGE SCALE GENOMIC DNA]</scope>
    <source>
        <strain evidence="3 4">TWF696</strain>
    </source>
</reference>
<dbReference type="InterPro" id="IPR052594">
    <property type="entry name" value="J_domain-containing_protein"/>
</dbReference>
<dbReference type="PANTHER" id="PTHR44144">
    <property type="entry name" value="DNAJ HOMOLOG SUBFAMILY C MEMBER 9"/>
    <property type="match status" value="1"/>
</dbReference>
<dbReference type="PRINTS" id="PR00625">
    <property type="entry name" value="JDOMAIN"/>
</dbReference>
<keyword evidence="4" id="KW-1185">Reference proteome</keyword>